<evidence type="ECO:0000313" key="4">
    <source>
        <dbReference type="Proteomes" id="UP000198280"/>
    </source>
</evidence>
<reference evidence="3 4" key="1">
    <citation type="submission" date="2017-06" db="EMBL/GenBank/DDBJ databases">
        <authorList>
            <person name="Kim H.J."/>
            <person name="Triplett B.A."/>
        </authorList>
    </citation>
    <scope>NUCLEOTIDE SEQUENCE [LARGE SCALE GENOMIC DNA]</scope>
    <source>
        <strain evidence="3 4">CGMCC 4.1858</strain>
    </source>
</reference>
<dbReference type="PROSITE" id="PS51708">
    <property type="entry name" value="CHAD"/>
    <property type="match status" value="1"/>
</dbReference>
<dbReference type="Pfam" id="PF05235">
    <property type="entry name" value="CHAD"/>
    <property type="match status" value="1"/>
</dbReference>
<dbReference type="InterPro" id="IPR007899">
    <property type="entry name" value="CHAD_dom"/>
</dbReference>
<accession>A0A239MII2</accession>
<dbReference type="SMART" id="SM00880">
    <property type="entry name" value="CHAD"/>
    <property type="match status" value="1"/>
</dbReference>
<dbReference type="Proteomes" id="UP000198280">
    <property type="component" value="Unassembled WGS sequence"/>
</dbReference>
<sequence length="403" mass="41973">MRGGAGVAQRHPDTAATPAGLTTGGLPDREAGAVLGQYLREEATAFLRALAPREGEPGRLQEDTADTGRQMRRSARRIAGTLHTFGSLTDPGWADPLRGELGWLTDTLGREHRYAARLGRLIGALQRLASAEDTAGIPAAPVPADDDLGLWLPVPPAPDPAAPAAPAEAPEPVTAAALAAGTRRSPAPPQAGERGGAGSGPLAVGAARAGALLERQLTLARTRAHSAALQAMGSSRFHAVVDAVAVLASEVPLSPAARKPAATVLPLLAEQAHARLTEAAAALPLTRARHPYNGETLHAALTGELPAERQDAAWNRVRVLLRLRRYAQEVLAYDDGESAGRLAAAARVLEQHREAAEAAAAVTAAARTPRIAPATAYALGVLHADQRLEAEAARYAFAHLWTR</sequence>
<dbReference type="InterPro" id="IPR038186">
    <property type="entry name" value="CHAD_dom_sf"/>
</dbReference>
<feature type="region of interest" description="Disordered" evidence="1">
    <location>
        <begin position="180"/>
        <end position="201"/>
    </location>
</feature>
<protein>
    <submittedName>
        <fullName evidence="3">CHAD domain-containing protein</fullName>
    </submittedName>
</protein>
<proteinExistence type="predicted"/>
<name>A0A239MII2_9ACTN</name>
<dbReference type="Gene3D" id="1.40.20.10">
    <property type="entry name" value="CHAD domain"/>
    <property type="match status" value="1"/>
</dbReference>
<gene>
    <name evidence="3" type="ORF">SAMN05216252_124150</name>
</gene>
<evidence type="ECO:0000313" key="3">
    <source>
        <dbReference type="EMBL" id="SNT42505.1"/>
    </source>
</evidence>
<keyword evidence="4" id="KW-1185">Reference proteome</keyword>
<dbReference type="RefSeq" id="WP_089227702.1">
    <property type="nucleotide sequence ID" value="NZ_FZOF01000024.1"/>
</dbReference>
<organism evidence="3 4">
    <name type="scientific">Actinacidiphila glaucinigra</name>
    <dbReference type="NCBI Taxonomy" id="235986"/>
    <lineage>
        <taxon>Bacteria</taxon>
        <taxon>Bacillati</taxon>
        <taxon>Actinomycetota</taxon>
        <taxon>Actinomycetes</taxon>
        <taxon>Kitasatosporales</taxon>
        <taxon>Streptomycetaceae</taxon>
        <taxon>Actinacidiphila</taxon>
    </lineage>
</organism>
<feature type="region of interest" description="Disordered" evidence="1">
    <location>
        <begin position="1"/>
        <end position="28"/>
    </location>
</feature>
<dbReference type="EMBL" id="FZOF01000024">
    <property type="protein sequence ID" value="SNT42505.1"/>
    <property type="molecule type" value="Genomic_DNA"/>
</dbReference>
<evidence type="ECO:0000256" key="1">
    <source>
        <dbReference type="SAM" id="MobiDB-lite"/>
    </source>
</evidence>
<dbReference type="AlphaFoldDB" id="A0A239MII2"/>
<dbReference type="OrthoDB" id="4350303at2"/>
<feature type="domain" description="CHAD" evidence="2">
    <location>
        <begin position="32"/>
        <end position="403"/>
    </location>
</feature>
<feature type="region of interest" description="Disordered" evidence="1">
    <location>
        <begin position="49"/>
        <end position="70"/>
    </location>
</feature>
<feature type="compositionally biased region" description="Low complexity" evidence="1">
    <location>
        <begin position="14"/>
        <end position="26"/>
    </location>
</feature>
<evidence type="ECO:0000259" key="2">
    <source>
        <dbReference type="PROSITE" id="PS51708"/>
    </source>
</evidence>
<feature type="compositionally biased region" description="Basic and acidic residues" evidence="1">
    <location>
        <begin position="51"/>
        <end position="62"/>
    </location>
</feature>